<proteinExistence type="predicted"/>
<accession>A0AAW0XT06</accession>
<evidence type="ECO:0000313" key="2">
    <source>
        <dbReference type="Proteomes" id="UP001445076"/>
    </source>
</evidence>
<sequence length="112" mass="12830">MKCRADLAILWGPENKKLMLMMEYLLSQDFPSQECGLQVAEQRNEDARDVQLRKAGRDNRTCTSCHLMVLHLSLKPSGSKTETNQNFVSSLTSKEDNVWSILAFHQRMEEIG</sequence>
<evidence type="ECO:0000313" key="1">
    <source>
        <dbReference type="EMBL" id="KAK8742478.1"/>
    </source>
</evidence>
<comment type="caution">
    <text evidence="1">The sequence shown here is derived from an EMBL/GenBank/DDBJ whole genome shotgun (WGS) entry which is preliminary data.</text>
</comment>
<dbReference type="Proteomes" id="UP001445076">
    <property type="component" value="Unassembled WGS sequence"/>
</dbReference>
<organism evidence="1 2">
    <name type="scientific">Cherax quadricarinatus</name>
    <name type="common">Australian red claw crayfish</name>
    <dbReference type="NCBI Taxonomy" id="27406"/>
    <lineage>
        <taxon>Eukaryota</taxon>
        <taxon>Metazoa</taxon>
        <taxon>Ecdysozoa</taxon>
        <taxon>Arthropoda</taxon>
        <taxon>Crustacea</taxon>
        <taxon>Multicrustacea</taxon>
        <taxon>Malacostraca</taxon>
        <taxon>Eumalacostraca</taxon>
        <taxon>Eucarida</taxon>
        <taxon>Decapoda</taxon>
        <taxon>Pleocyemata</taxon>
        <taxon>Astacidea</taxon>
        <taxon>Parastacoidea</taxon>
        <taxon>Parastacidae</taxon>
        <taxon>Cherax</taxon>
    </lineage>
</organism>
<reference evidence="1 2" key="1">
    <citation type="journal article" date="2024" name="BMC Genomics">
        <title>Genome assembly of redclaw crayfish (Cherax quadricarinatus) provides insights into its immune adaptation and hypoxia tolerance.</title>
        <authorList>
            <person name="Liu Z."/>
            <person name="Zheng J."/>
            <person name="Li H."/>
            <person name="Fang K."/>
            <person name="Wang S."/>
            <person name="He J."/>
            <person name="Zhou D."/>
            <person name="Weng S."/>
            <person name="Chi M."/>
            <person name="Gu Z."/>
            <person name="He J."/>
            <person name="Li F."/>
            <person name="Wang M."/>
        </authorList>
    </citation>
    <scope>NUCLEOTIDE SEQUENCE [LARGE SCALE GENOMIC DNA]</scope>
    <source>
        <strain evidence="1">ZL_2023a</strain>
    </source>
</reference>
<dbReference type="EMBL" id="JARKIK010000028">
    <property type="protein sequence ID" value="KAK8742478.1"/>
    <property type="molecule type" value="Genomic_DNA"/>
</dbReference>
<name>A0AAW0XT06_CHEQU</name>
<gene>
    <name evidence="1" type="ORF">OTU49_001904</name>
</gene>
<keyword evidence="2" id="KW-1185">Reference proteome</keyword>
<dbReference type="AlphaFoldDB" id="A0AAW0XT06"/>
<protein>
    <submittedName>
        <fullName evidence="1">Uncharacterized protein</fullName>
    </submittedName>
</protein>